<name>A0A5E7NCE4_PSEFL</name>
<accession>A0A5E7NCE4</accession>
<sequence length="283" mass="31134">MTDARPRLSMAELAHALRELKGFSADLDSQSGYDASVLLIEEIMADPIQRDRLVFLLEQFEDPHSERASSTWVNDGSAFDRAAAPAVLDDLCFDLPTGADEACLVSGPAGATVKRFLSKYKEEMNSSGSFGTCMTADAQYVLNDSARECYQCKSHSTFDVDAWTHVLSLAKQQLQGEASRRASFVSRLAQAFHGEDPPEWEVEKCPINRDSFVVVLNHGDDHASIGFVGSGQRAFVMLSINDTALTMNESFQDAQKFAARIADFFNDAPKSGHKAIQHMLRAL</sequence>
<reference evidence="1 2" key="1">
    <citation type="submission" date="2019-09" db="EMBL/GenBank/DDBJ databases">
        <authorList>
            <person name="Chandra G."/>
            <person name="Truman W A."/>
        </authorList>
    </citation>
    <scope>NUCLEOTIDE SEQUENCE [LARGE SCALE GENOMIC DNA]</scope>
    <source>
        <strain evidence="1">PS854</strain>
    </source>
</reference>
<evidence type="ECO:0000313" key="2">
    <source>
        <dbReference type="Proteomes" id="UP000327111"/>
    </source>
</evidence>
<dbReference type="AlphaFoldDB" id="A0A5E7NCE4"/>
<organism evidence="1 2">
    <name type="scientific">Pseudomonas fluorescens</name>
    <dbReference type="NCBI Taxonomy" id="294"/>
    <lineage>
        <taxon>Bacteria</taxon>
        <taxon>Pseudomonadati</taxon>
        <taxon>Pseudomonadota</taxon>
        <taxon>Gammaproteobacteria</taxon>
        <taxon>Pseudomonadales</taxon>
        <taxon>Pseudomonadaceae</taxon>
        <taxon>Pseudomonas</taxon>
    </lineage>
</organism>
<dbReference type="RefSeq" id="WP_150735386.1">
    <property type="nucleotide sequence ID" value="NZ_CABVIF010000010.1"/>
</dbReference>
<evidence type="ECO:0000313" key="1">
    <source>
        <dbReference type="EMBL" id="VVP34862.1"/>
    </source>
</evidence>
<dbReference type="Proteomes" id="UP000327111">
    <property type="component" value="Unassembled WGS sequence"/>
</dbReference>
<dbReference type="EMBL" id="CABVIF010000010">
    <property type="protein sequence ID" value="VVP34862.1"/>
    <property type="molecule type" value="Genomic_DNA"/>
</dbReference>
<gene>
    <name evidence="1" type="ORF">PS854_04509</name>
</gene>
<protein>
    <submittedName>
        <fullName evidence="1">Uncharacterized protein</fullName>
    </submittedName>
</protein>
<proteinExistence type="predicted"/>